<dbReference type="STRING" id="50990.A0A4Y7Q5D2"/>
<dbReference type="PANTHER" id="PTHR12640">
    <property type="entry name" value="RIBOPHORIN II"/>
    <property type="match status" value="1"/>
</dbReference>
<dbReference type="EMBL" id="ML170173">
    <property type="protein sequence ID" value="TDL22867.1"/>
    <property type="molecule type" value="Genomic_DNA"/>
</dbReference>
<organism evidence="9 10">
    <name type="scientific">Rickenella mellea</name>
    <dbReference type="NCBI Taxonomy" id="50990"/>
    <lineage>
        <taxon>Eukaryota</taxon>
        <taxon>Fungi</taxon>
        <taxon>Dikarya</taxon>
        <taxon>Basidiomycota</taxon>
        <taxon>Agaricomycotina</taxon>
        <taxon>Agaricomycetes</taxon>
        <taxon>Hymenochaetales</taxon>
        <taxon>Rickenellaceae</taxon>
        <taxon>Rickenella</taxon>
    </lineage>
</organism>
<dbReference type="OrthoDB" id="432292at2759"/>
<dbReference type="VEuPathDB" id="FungiDB:BD410DRAFT_788234"/>
<keyword evidence="6 7" id="KW-0472">Membrane</keyword>
<gene>
    <name evidence="9" type="ORF">BD410DRAFT_788234</name>
</gene>
<keyword evidence="3" id="KW-0732">Signal</keyword>
<dbReference type="InterPro" id="IPR008814">
    <property type="entry name" value="Swp1"/>
</dbReference>
<name>A0A4Y7Q5D2_9AGAM</name>
<feature type="transmembrane region" description="Helical" evidence="7">
    <location>
        <begin position="175"/>
        <end position="198"/>
    </location>
</feature>
<evidence type="ECO:0000256" key="5">
    <source>
        <dbReference type="ARBA" id="ARBA00022989"/>
    </source>
</evidence>
<evidence type="ECO:0000256" key="7">
    <source>
        <dbReference type="SAM" id="Phobius"/>
    </source>
</evidence>
<reference evidence="9 10" key="1">
    <citation type="submission" date="2018-06" db="EMBL/GenBank/DDBJ databases">
        <title>A transcriptomic atlas of mushroom development highlights an independent origin of complex multicellularity.</title>
        <authorList>
            <consortium name="DOE Joint Genome Institute"/>
            <person name="Krizsan K."/>
            <person name="Almasi E."/>
            <person name="Merenyi Z."/>
            <person name="Sahu N."/>
            <person name="Viragh M."/>
            <person name="Koszo T."/>
            <person name="Mondo S."/>
            <person name="Kiss B."/>
            <person name="Balint B."/>
            <person name="Kues U."/>
            <person name="Barry K."/>
            <person name="Hegedus J.C."/>
            <person name="Henrissat B."/>
            <person name="Johnson J."/>
            <person name="Lipzen A."/>
            <person name="Ohm R."/>
            <person name="Nagy I."/>
            <person name="Pangilinan J."/>
            <person name="Yan J."/>
            <person name="Xiong Y."/>
            <person name="Grigoriev I.V."/>
            <person name="Hibbett D.S."/>
            <person name="Nagy L.G."/>
        </authorList>
    </citation>
    <scope>NUCLEOTIDE SEQUENCE [LARGE SCALE GENOMIC DNA]</scope>
    <source>
        <strain evidence="9 10">SZMC22713</strain>
    </source>
</reference>
<feature type="domain" description="Ribophorin II C-terminal" evidence="8">
    <location>
        <begin position="165"/>
        <end position="262"/>
    </location>
</feature>
<proteinExistence type="predicted"/>
<keyword evidence="4" id="KW-0256">Endoplasmic reticulum</keyword>
<protein>
    <submittedName>
        <fullName evidence="9">Oligosaccharyl transferase delta subunit</fullName>
    </submittedName>
</protein>
<comment type="subcellular location">
    <subcellularLocation>
        <location evidence="1">Endoplasmic reticulum membrane</location>
        <topology evidence="1">Multi-pass membrane protein</topology>
    </subcellularLocation>
</comment>
<feature type="transmembrane region" description="Helical" evidence="7">
    <location>
        <begin position="235"/>
        <end position="255"/>
    </location>
</feature>
<keyword evidence="10" id="KW-1185">Reference proteome</keyword>
<accession>A0A4Y7Q5D2</accession>
<dbReference type="UniPathway" id="UPA00378"/>
<dbReference type="AlphaFoldDB" id="A0A4Y7Q5D2"/>
<feature type="transmembrane region" description="Helical" evidence="7">
    <location>
        <begin position="210"/>
        <end position="229"/>
    </location>
</feature>
<dbReference type="GO" id="GO:0006487">
    <property type="term" value="P:protein N-linked glycosylation"/>
    <property type="evidence" value="ECO:0007669"/>
    <property type="project" value="TreeGrafter"/>
</dbReference>
<keyword evidence="9" id="KW-0808">Transferase</keyword>
<dbReference type="GO" id="GO:0008250">
    <property type="term" value="C:oligosaccharyltransferase complex"/>
    <property type="evidence" value="ECO:0007669"/>
    <property type="project" value="InterPro"/>
</dbReference>
<evidence type="ECO:0000256" key="1">
    <source>
        <dbReference type="ARBA" id="ARBA00004477"/>
    </source>
</evidence>
<evidence type="ECO:0000313" key="9">
    <source>
        <dbReference type="EMBL" id="TDL22867.1"/>
    </source>
</evidence>
<dbReference type="PANTHER" id="PTHR12640:SF0">
    <property type="entry name" value="DOLICHYL-DIPHOSPHOOLIGOSACCHARIDE--PROTEIN GLYCOSYLTRANSFERASE SUBUNIT 2"/>
    <property type="match status" value="1"/>
</dbReference>
<evidence type="ECO:0000256" key="2">
    <source>
        <dbReference type="ARBA" id="ARBA00022692"/>
    </source>
</evidence>
<keyword evidence="2 7" id="KW-0812">Transmembrane</keyword>
<keyword evidence="5 7" id="KW-1133">Transmembrane helix</keyword>
<evidence type="ECO:0000259" key="8">
    <source>
        <dbReference type="Pfam" id="PF25147"/>
    </source>
</evidence>
<evidence type="ECO:0000256" key="6">
    <source>
        <dbReference type="ARBA" id="ARBA00023136"/>
    </source>
</evidence>
<dbReference type="GO" id="GO:0016740">
    <property type="term" value="F:transferase activity"/>
    <property type="evidence" value="ECO:0007669"/>
    <property type="project" value="UniProtKB-KW"/>
</dbReference>
<evidence type="ECO:0000313" key="10">
    <source>
        <dbReference type="Proteomes" id="UP000294933"/>
    </source>
</evidence>
<dbReference type="Pfam" id="PF25147">
    <property type="entry name" value="Ribophorin_II_C"/>
    <property type="match status" value="1"/>
</dbReference>
<evidence type="ECO:0000256" key="4">
    <source>
        <dbReference type="ARBA" id="ARBA00022824"/>
    </source>
</evidence>
<dbReference type="InterPro" id="IPR056790">
    <property type="entry name" value="Ribophorin_II_C"/>
</dbReference>
<dbReference type="Proteomes" id="UP000294933">
    <property type="component" value="Unassembled WGS sequence"/>
</dbReference>
<sequence>MLLILAATIASAAALSITAPKALVLSSDGSQLRSESLVNPPSTPITLHSTDTLKLTFTVQEKDQGVRPHQTFLRFYDADSGEEGIQPVRVSASGKAKFDLNMARPPLSLPPTTDKPIHVSLILGSFTHPPAKIYLFDLVLPESQPPPQHPDEASFHVLPEIQHTFRPEQKVPPKAISAFFAGLVVSPWLVLITLYSSVPQKLTHIGSPNILGFITLLAAFETLLLWYWVDLRLGQVLLYGALLGSLTVAAGNRALSSVAKWRVGK</sequence>
<evidence type="ECO:0000256" key="3">
    <source>
        <dbReference type="ARBA" id="ARBA00022729"/>
    </source>
</evidence>